<organism evidence="5 6">
    <name type="scientific">Ostreococcus tauri</name>
    <name type="common">Marine green alga</name>
    <dbReference type="NCBI Taxonomy" id="70448"/>
    <lineage>
        <taxon>Eukaryota</taxon>
        <taxon>Viridiplantae</taxon>
        <taxon>Chlorophyta</taxon>
        <taxon>Mamiellophyceae</taxon>
        <taxon>Mamiellales</taxon>
        <taxon>Bathycoccaceae</taxon>
        <taxon>Ostreococcus</taxon>
    </lineage>
</organism>
<dbReference type="SUPFAM" id="SSF46774">
    <property type="entry name" value="ARID-like"/>
    <property type="match status" value="1"/>
</dbReference>
<dbReference type="GO" id="GO:0003677">
    <property type="term" value="F:DNA binding"/>
    <property type="evidence" value="ECO:0007669"/>
    <property type="project" value="InterPro"/>
</dbReference>
<feature type="compositionally biased region" description="Acidic residues" evidence="3">
    <location>
        <begin position="1287"/>
        <end position="1297"/>
    </location>
</feature>
<dbReference type="EMBL" id="CAID01000001">
    <property type="protein sequence ID" value="CEF96723.1"/>
    <property type="molecule type" value="Genomic_DNA"/>
</dbReference>
<dbReference type="GeneID" id="9836376"/>
<feature type="compositionally biased region" description="Acidic residues" evidence="3">
    <location>
        <begin position="1311"/>
        <end position="1321"/>
    </location>
</feature>
<dbReference type="Pfam" id="PF01388">
    <property type="entry name" value="ARID"/>
    <property type="match status" value="1"/>
</dbReference>
<evidence type="ECO:0000313" key="5">
    <source>
        <dbReference type="EMBL" id="CEF96723.1"/>
    </source>
</evidence>
<feature type="domain" description="ARID" evidence="4">
    <location>
        <begin position="1160"/>
        <end position="1257"/>
    </location>
</feature>
<dbReference type="Gene3D" id="1.10.150.60">
    <property type="entry name" value="ARID DNA-binding domain"/>
    <property type="match status" value="1"/>
</dbReference>
<dbReference type="STRING" id="70448.A0A090N2S0"/>
<feature type="compositionally biased region" description="Basic and acidic residues" evidence="3">
    <location>
        <begin position="304"/>
        <end position="317"/>
    </location>
</feature>
<proteinExistence type="predicted"/>
<dbReference type="OrthoDB" id="498690at2759"/>
<dbReference type="InParanoid" id="A0A090N2S0"/>
<gene>
    <name evidence="5" type="ORF">OT_ostta01g03720</name>
</gene>
<sequence>MATAVGNASTTGAVMDGKHDSVGDEATIATRRSIPMRVLDEYEFRDKFEETRVVSTHGSKPSMVLVVGKARKLEGDGEDGDPRELLGRALVPRETPPHALKLVDVNDWTIRYGEDEPEIWLVTPRAWYKLLDPSPRYEKYATVMLRRARFTNAVVKALMKNWNMGLDEGLDRILSVPVVKHDVPMAIKTPSKAARLLGDTTAEAQKQAALNGLSEEQGNEPEFCAYTHADIVGDGFFIVSQLDSLLKAKALLPPSDGDEESSPIFITELQTWTSEKLQFSIAPKMSRLERDRARRERLRVEKLAEDGIKNEPRDPRLEPPPPASHILPDYAHIGPALQTELLTLWDFAQVFAQALQIPQCPLERFAKAFFGTEPGAAEAALLRDFMVSCLRLVEGRIDSIDHETAKVTPSCARWWDAPILGIHDVEELDWQARAHHYILEFQSSINDRMRVPAMEAGTRLEQGEAVETLTPVQRVALAVALSSSALESESMRFYFTEVFDHARERRKAGEFHAKPPTLVTEVPKPAEAKEKDNSLKHDGTSDVEMDEFMEDEPAKPLSLTELRREQLMQFRRGAVDRAVLSRGKPVAVDEQGRRYFALGGLNNAGRLFVQTAPPGWHEDEEAPAVEDNSDKQPMAGPPVDDIPFTVEAMRNPTNSRDVSGLVEYASRWGVYKPGSELDALSSWCNPAYDNERYITKLHRLISYSIDGVECDSVELDEKTRLERIENLCASMSTDGYSNLDDVALTSCNDRTLTLKLLHAIKFVLQSAPFWRTGDMRWIDRFLKVSAYIEGLLSATDPSLIDICKILPGVESVCANAGLMDEATWPEVKPTWLAQIRFHVLGRRTEAELAGTASTTDVPENSIPGMYDISTAPELLEPLGPLTVHRAANLVNQFLRFLAQDSNRMSQASFKRYTGLNHGAAAINTGDVVALIRRGLSKTYARYIDKKSRPRTWIDVNTLRVVERCVVVGAAYRGTEIAPKSQHAEDRPPCTWLMLQLLDGPESSLFPSTRRQSAEGTAAPEVKDTRRLVVAPLIVGDIADYVLPWSKYNEDKTWQVGQRIMMQFEGIDAEDESRGIIQIDGNFYYLGRVRKTRSSPDKWETVMIVFDSDPEDHMWVSPWEIIEAPEKYHDPVHEGPGLVDVEKSLSAEDMLQIAKCKAVSRRLGWPKGESKKEFDDLRAKIFGIDPPRAPIFCGVPMNLHRVFIESMHLGGYEHVTRRKLWKTVARTLGRDLTSQTSASFAMRKAYERCLYPMETSLTSDDMFGQLGLTVDSDANIDQFPGSTPGANSDDDDYNDDSEYPVLDNEGDKPRDDENEMLDDSMEVDTAKEKSAHADDYKMSDDDFDEDADSDEGESDSDFAPGRKPRQ</sequence>
<dbReference type="InterPro" id="IPR022702">
    <property type="entry name" value="Cytosine_MeTrfase1_RFD"/>
</dbReference>
<name>A0A090N2S0_OSTTA</name>
<feature type="region of interest" description="Disordered" evidence="3">
    <location>
        <begin position="1"/>
        <end position="20"/>
    </location>
</feature>
<feature type="region of interest" description="Disordered" evidence="3">
    <location>
        <begin position="617"/>
        <end position="636"/>
    </location>
</feature>
<feature type="region of interest" description="Disordered" evidence="3">
    <location>
        <begin position="1273"/>
        <end position="1365"/>
    </location>
</feature>
<dbReference type="InterPro" id="IPR001606">
    <property type="entry name" value="ARID_dom"/>
</dbReference>
<dbReference type="SMART" id="SM00501">
    <property type="entry name" value="BRIGHT"/>
    <property type="match status" value="1"/>
</dbReference>
<evidence type="ECO:0000256" key="3">
    <source>
        <dbReference type="SAM" id="MobiDB-lite"/>
    </source>
</evidence>
<evidence type="ECO:0000313" key="6">
    <source>
        <dbReference type="Proteomes" id="UP000009170"/>
    </source>
</evidence>
<feature type="compositionally biased region" description="Polar residues" evidence="3">
    <location>
        <begin position="1"/>
        <end position="12"/>
    </location>
</feature>
<accession>A0A090N2S0</accession>
<evidence type="ECO:0000256" key="2">
    <source>
        <dbReference type="ARBA" id="ARBA00023242"/>
    </source>
</evidence>
<comment type="subcellular location">
    <subcellularLocation>
        <location evidence="1">Nucleus</location>
    </subcellularLocation>
</comment>
<evidence type="ECO:0000256" key="1">
    <source>
        <dbReference type="ARBA" id="ARBA00004123"/>
    </source>
</evidence>
<comment type="caution">
    <text evidence="5">The sequence shown here is derived from an EMBL/GenBank/DDBJ whole genome shotgun (WGS) entry which is preliminary data.</text>
</comment>
<dbReference type="InterPro" id="IPR036431">
    <property type="entry name" value="ARID_dom_sf"/>
</dbReference>
<dbReference type="PROSITE" id="PS51011">
    <property type="entry name" value="ARID"/>
    <property type="match status" value="1"/>
</dbReference>
<evidence type="ECO:0000259" key="4">
    <source>
        <dbReference type="PROSITE" id="PS51011"/>
    </source>
</evidence>
<dbReference type="KEGG" id="ota:OT_ostta01g03720"/>
<reference evidence="5 6" key="2">
    <citation type="journal article" date="2014" name="BMC Genomics">
        <title>An improved genome of the model marine alga Ostreococcus tauri unfolds by assessing Illumina de novo assemblies.</title>
        <authorList>
            <person name="Blanc-Mathieu R."/>
            <person name="Verhelst B."/>
            <person name="Derelle E."/>
            <person name="Rombauts S."/>
            <person name="Bouget F.Y."/>
            <person name="Carre I."/>
            <person name="Chateau A."/>
            <person name="Eyre-Walker A."/>
            <person name="Grimsley N."/>
            <person name="Moreau H."/>
            <person name="Piegu B."/>
            <person name="Rivals E."/>
            <person name="Schackwitz W."/>
            <person name="Van de Peer Y."/>
            <person name="Piganeau G."/>
        </authorList>
    </citation>
    <scope>NUCLEOTIDE SEQUENCE [LARGE SCALE GENOMIC DNA]</scope>
    <source>
        <strain evidence="6">OTTH 0595 / CCAP 157/2 / RCC745</strain>
    </source>
</reference>
<feature type="region of interest" description="Disordered" evidence="3">
    <location>
        <begin position="304"/>
        <end position="323"/>
    </location>
</feature>
<dbReference type="CDD" id="cd16100">
    <property type="entry name" value="ARID"/>
    <property type="match status" value="1"/>
</dbReference>
<dbReference type="Proteomes" id="UP000009170">
    <property type="component" value="Unassembled WGS sequence"/>
</dbReference>
<reference evidence="6" key="1">
    <citation type="journal article" date="2006" name="Proc. Natl. Acad. Sci. U.S.A.">
        <title>Genome analysis of the smallest free-living eukaryote Ostreococcus tauri unveils many unique features.</title>
        <authorList>
            <person name="Derelle E."/>
            <person name="Ferraz C."/>
            <person name="Rombauts S."/>
            <person name="Rouze P."/>
            <person name="Worden A.Z."/>
            <person name="Robbens S."/>
            <person name="Partensky F."/>
            <person name="Degroeve S."/>
            <person name="Echeynie S."/>
            <person name="Cooke R."/>
            <person name="Saeys Y."/>
            <person name="Wuyts J."/>
            <person name="Jabbari K."/>
            <person name="Bowler C."/>
            <person name="Panaud O."/>
            <person name="Piegu B."/>
            <person name="Ball S.G."/>
            <person name="Ral J.-P."/>
            <person name="Bouget F.-Y."/>
            <person name="Piganeau G."/>
            <person name="De Baets B."/>
            <person name="Picard A."/>
            <person name="Delseny M."/>
            <person name="Demaille J."/>
            <person name="Van de Peer Y."/>
            <person name="Moreau H."/>
        </authorList>
    </citation>
    <scope>NUCLEOTIDE SEQUENCE [LARGE SCALE GENOMIC DNA]</scope>
    <source>
        <strain evidence="6">OTTH 0595 / CCAP 157/2 / RCC745</strain>
    </source>
</reference>
<dbReference type="SMART" id="SM01014">
    <property type="entry name" value="ARID"/>
    <property type="match status" value="1"/>
</dbReference>
<protein>
    <submittedName>
        <fullName evidence="5">DNA (Cytosine-5)-methyltransferase 1, replication foci domain</fullName>
    </submittedName>
</protein>
<dbReference type="RefSeq" id="XP_003074424.2">
    <property type="nucleotide sequence ID" value="XM_003074377.2"/>
</dbReference>
<keyword evidence="2" id="KW-0539">Nucleus</keyword>
<feature type="compositionally biased region" description="Basic and acidic residues" evidence="3">
    <location>
        <begin position="1323"/>
        <end position="1339"/>
    </location>
</feature>
<keyword evidence="6" id="KW-1185">Reference proteome</keyword>
<feature type="compositionally biased region" description="Acidic residues" evidence="3">
    <location>
        <begin position="1340"/>
        <end position="1355"/>
    </location>
</feature>
<dbReference type="Pfam" id="PF12047">
    <property type="entry name" value="DNMT1-RFD"/>
    <property type="match status" value="1"/>
</dbReference>
<dbReference type="GO" id="GO:0005634">
    <property type="term" value="C:nucleus"/>
    <property type="evidence" value="ECO:0007669"/>
    <property type="project" value="UniProtKB-SubCell"/>
</dbReference>